<feature type="region of interest" description="Disordered" evidence="1">
    <location>
        <begin position="100"/>
        <end position="153"/>
    </location>
</feature>
<evidence type="ECO:0000313" key="2">
    <source>
        <dbReference type="EMBL" id="OLY78358.1"/>
    </source>
</evidence>
<proteinExistence type="predicted"/>
<evidence type="ECO:0000256" key="1">
    <source>
        <dbReference type="SAM" id="MobiDB-lite"/>
    </source>
</evidence>
<sequence>MPHVGGFRRESGAGVEGANNGFNRSSSLRAPLDVQTSLGKAHRKSVGPENRGEGVSNTFKDIGAEQQGLRGESTKSFCRAGPLGCLLATQAACSTKRLERFDEESAASPKRYPGRATTTKITSSAIQAEAKPRGPPDPDGGGGIPTNKEYHRRGGDYEPMFLQQFILQSKEDGRDKTYIGSKETELVSRGKKLQDRVPEINLQDNQKKRFYDVPGFQGRILAYPNQEFDQKMLALLFRWTKLPVPCSTAQISLSPHTFTKILRPVLNWKQIQKIRVYKFEACRAGILYKQVQIRVDPLSENHTPWYDYRQQGDVLESSKIKAPRPKMRSRKIDKCWEHVAQMLSELYCKDKSDDGSAIKVKINAAPTAGEEEQILVEECFMDIDGASTGRKNSESTILEGPFEESEWSVVPAGNPRNRNIHRCERYCLGRLHWPQELLWFISKTGECNEPFKDNDRMVTFEQDILSIGKEVREAQLEPLCISYIQEDTKILQLVPGPSIYRPERAAVQLGRTEEPLLLPSLELDCTGSPEYEMRADNNDCTYTRMDIFDFVPGNVSTFDLAATNSSSNRGNPRSEKRKVPALQEQRLDYYGMENQLSALKEKKCLQHCN</sequence>
<protein>
    <submittedName>
        <fullName evidence="2">Uncharacterized protein</fullName>
    </submittedName>
</protein>
<dbReference type="AlphaFoldDB" id="A0A1R0GNA3"/>
<dbReference type="Proteomes" id="UP000187455">
    <property type="component" value="Unassembled WGS sequence"/>
</dbReference>
<name>A0A1R0GNA3_9FUNG</name>
<gene>
    <name evidence="2" type="ORF">AYI68_g7594</name>
</gene>
<keyword evidence="3" id="KW-1185">Reference proteome</keyword>
<accession>A0A1R0GNA3</accession>
<feature type="compositionally biased region" description="Polar residues" evidence="1">
    <location>
        <begin position="116"/>
        <end position="126"/>
    </location>
</feature>
<reference evidence="2 3" key="1">
    <citation type="journal article" date="2016" name="Mol. Biol. Evol.">
        <title>Genome-Wide Survey of Gut Fungi (Harpellales) Reveals the First Horizontally Transferred Ubiquitin Gene from a Mosquito Host.</title>
        <authorList>
            <person name="Wang Y."/>
            <person name="White M.M."/>
            <person name="Kvist S."/>
            <person name="Moncalvo J.M."/>
        </authorList>
    </citation>
    <scope>NUCLEOTIDE SEQUENCE [LARGE SCALE GENOMIC DNA]</scope>
    <source>
        <strain evidence="2 3">ALG-7-W6</strain>
    </source>
</reference>
<comment type="caution">
    <text evidence="2">The sequence shown here is derived from an EMBL/GenBank/DDBJ whole genome shotgun (WGS) entry which is preliminary data.</text>
</comment>
<organism evidence="2 3">
    <name type="scientific">Smittium mucronatum</name>
    <dbReference type="NCBI Taxonomy" id="133383"/>
    <lineage>
        <taxon>Eukaryota</taxon>
        <taxon>Fungi</taxon>
        <taxon>Fungi incertae sedis</taxon>
        <taxon>Zoopagomycota</taxon>
        <taxon>Kickxellomycotina</taxon>
        <taxon>Harpellomycetes</taxon>
        <taxon>Harpellales</taxon>
        <taxon>Legeriomycetaceae</taxon>
        <taxon>Smittium</taxon>
    </lineage>
</organism>
<feature type="compositionally biased region" description="Polar residues" evidence="1">
    <location>
        <begin position="20"/>
        <end position="38"/>
    </location>
</feature>
<dbReference type="STRING" id="133383.A0A1R0GNA3"/>
<evidence type="ECO:0000313" key="3">
    <source>
        <dbReference type="Proteomes" id="UP000187455"/>
    </source>
</evidence>
<feature type="region of interest" description="Disordered" evidence="1">
    <location>
        <begin position="1"/>
        <end position="71"/>
    </location>
</feature>
<dbReference type="EMBL" id="LSSL01006645">
    <property type="protein sequence ID" value="OLY78358.1"/>
    <property type="molecule type" value="Genomic_DNA"/>
</dbReference>